<dbReference type="InterPro" id="IPR036938">
    <property type="entry name" value="PAP2/HPO_sf"/>
</dbReference>
<dbReference type="CDD" id="cd03385">
    <property type="entry name" value="PAP2_BcrC_like"/>
    <property type="match status" value="1"/>
</dbReference>
<evidence type="ECO:0000259" key="2">
    <source>
        <dbReference type="SMART" id="SM00014"/>
    </source>
</evidence>
<dbReference type="AlphaFoldDB" id="A0AAJ1Z0A1"/>
<keyword evidence="1" id="KW-0812">Transmembrane</keyword>
<dbReference type="EMBL" id="VLYX01000020">
    <property type="protein sequence ID" value="MDR4327713.1"/>
    <property type="molecule type" value="Genomic_DNA"/>
</dbReference>
<reference evidence="3" key="1">
    <citation type="submission" date="2019-07" db="EMBL/GenBank/DDBJ databases">
        <title>Phylogenomic Reclassification of ATCC Bacillus Strains and Various Taxa within the Genus Bacillus.</title>
        <authorList>
            <person name="Riojas M.A."/>
            <person name="Frank A.M."/>
            <person name="Fenn S.L."/>
            <person name="King S.P."/>
            <person name="Brower S.M."/>
            <person name="Hazbon M.H."/>
        </authorList>
    </citation>
    <scope>NUCLEOTIDE SEQUENCE</scope>
    <source>
        <strain evidence="3">NR-12239</strain>
    </source>
</reference>
<dbReference type="Proteomes" id="UP001248134">
    <property type="component" value="Unassembled WGS sequence"/>
</dbReference>
<dbReference type="InterPro" id="IPR033879">
    <property type="entry name" value="UPP_Pase"/>
</dbReference>
<sequence>MNFKDLDYEWFNFINNKVQQYPLIDDVMIIFAEYVQYAFVLLLILLWIKNKSNFRVMAFQSMVAFTLAYSINRIIEIFIYRERPFVSHNITKLVDHAANSSFPSDHATSAVVIAATLLLSAYRFKYTWFFLALGVAFSRIWVGVHYPLDVIAGCVHGILIALFTQYVVFKIRPFATLIAKPIFQGKTS</sequence>
<comment type="caution">
    <text evidence="3">The sequence shown here is derived from an EMBL/GenBank/DDBJ whole genome shotgun (WGS) entry which is preliminary data.</text>
</comment>
<evidence type="ECO:0000313" key="4">
    <source>
        <dbReference type="Proteomes" id="UP001248134"/>
    </source>
</evidence>
<feature type="domain" description="Phosphatidic acid phosphatase type 2/haloperoxidase" evidence="2">
    <location>
        <begin position="59"/>
        <end position="165"/>
    </location>
</feature>
<dbReference type="InterPro" id="IPR000326">
    <property type="entry name" value="PAP2/HPO"/>
</dbReference>
<organism evidence="3 4">
    <name type="scientific">Bacillus pseudomycoides</name>
    <dbReference type="NCBI Taxonomy" id="64104"/>
    <lineage>
        <taxon>Bacteria</taxon>
        <taxon>Bacillati</taxon>
        <taxon>Bacillota</taxon>
        <taxon>Bacilli</taxon>
        <taxon>Bacillales</taxon>
        <taxon>Bacillaceae</taxon>
        <taxon>Bacillus</taxon>
        <taxon>Bacillus cereus group</taxon>
    </lineage>
</organism>
<dbReference type="Gene3D" id="1.20.144.10">
    <property type="entry name" value="Phosphatidic acid phosphatase type 2/haloperoxidase"/>
    <property type="match status" value="1"/>
</dbReference>
<feature type="transmembrane region" description="Helical" evidence="1">
    <location>
        <begin position="150"/>
        <end position="169"/>
    </location>
</feature>
<gene>
    <name evidence="3" type="ORF">FOS08_17885</name>
</gene>
<proteinExistence type="predicted"/>
<dbReference type="RefSeq" id="WP_033797390.1">
    <property type="nucleotide sequence ID" value="NZ_JARLXF010000031.1"/>
</dbReference>
<dbReference type="SMART" id="SM00014">
    <property type="entry name" value="acidPPc"/>
    <property type="match status" value="1"/>
</dbReference>
<feature type="transmembrane region" description="Helical" evidence="1">
    <location>
        <begin position="126"/>
        <end position="144"/>
    </location>
</feature>
<dbReference type="GO" id="GO:0050380">
    <property type="term" value="F:undecaprenyl-diphosphatase activity"/>
    <property type="evidence" value="ECO:0007669"/>
    <property type="project" value="InterPro"/>
</dbReference>
<dbReference type="PANTHER" id="PTHR14969:SF58">
    <property type="entry name" value="UNDECAPRENYL-DIPHOSPHATASE BCRC"/>
    <property type="match status" value="1"/>
</dbReference>
<dbReference type="SUPFAM" id="SSF48317">
    <property type="entry name" value="Acid phosphatase/Vanadium-dependent haloperoxidase"/>
    <property type="match status" value="1"/>
</dbReference>
<evidence type="ECO:0000313" key="3">
    <source>
        <dbReference type="EMBL" id="MDR4327713.1"/>
    </source>
</evidence>
<dbReference type="Pfam" id="PF01569">
    <property type="entry name" value="PAP2"/>
    <property type="match status" value="1"/>
</dbReference>
<keyword evidence="1" id="KW-1133">Transmembrane helix</keyword>
<keyword evidence="1" id="KW-0472">Membrane</keyword>
<dbReference type="GO" id="GO:0005886">
    <property type="term" value="C:plasma membrane"/>
    <property type="evidence" value="ECO:0007669"/>
    <property type="project" value="InterPro"/>
</dbReference>
<protein>
    <submittedName>
        <fullName evidence="3">Undecaprenyl-diphosphatase</fullName>
    </submittedName>
</protein>
<accession>A0AAJ1Z0A1</accession>
<name>A0AAJ1Z0A1_9BACI</name>
<feature type="transmembrane region" description="Helical" evidence="1">
    <location>
        <begin position="27"/>
        <end position="47"/>
    </location>
</feature>
<dbReference type="PANTHER" id="PTHR14969">
    <property type="entry name" value="SPHINGOSINE-1-PHOSPHATE PHOSPHOHYDROLASE"/>
    <property type="match status" value="1"/>
</dbReference>
<evidence type="ECO:0000256" key="1">
    <source>
        <dbReference type="SAM" id="Phobius"/>
    </source>
</evidence>